<protein>
    <submittedName>
        <fullName evidence="1">Uncharacterized protein</fullName>
    </submittedName>
</protein>
<sequence>MEREKSDAGKVLGGEAFVVRRGDMAVTAMVNFTPDSGNARRRRVLLVNFIETSKI</sequence>
<dbReference type="AlphaFoldDB" id="A5BZR1"/>
<organism evidence="1">
    <name type="scientific">Vitis vinifera</name>
    <name type="common">Grape</name>
    <dbReference type="NCBI Taxonomy" id="29760"/>
    <lineage>
        <taxon>Eukaryota</taxon>
        <taxon>Viridiplantae</taxon>
        <taxon>Streptophyta</taxon>
        <taxon>Embryophyta</taxon>
        <taxon>Tracheophyta</taxon>
        <taxon>Spermatophyta</taxon>
        <taxon>Magnoliopsida</taxon>
        <taxon>eudicotyledons</taxon>
        <taxon>Gunneridae</taxon>
        <taxon>Pentapetalae</taxon>
        <taxon>rosids</taxon>
        <taxon>Vitales</taxon>
        <taxon>Vitaceae</taxon>
        <taxon>Viteae</taxon>
        <taxon>Vitis</taxon>
    </lineage>
</organism>
<gene>
    <name evidence="1" type="ORF">VITISV_023672</name>
</gene>
<evidence type="ECO:0000313" key="1">
    <source>
        <dbReference type="EMBL" id="CAN64044.1"/>
    </source>
</evidence>
<accession>A5BZR1</accession>
<name>A5BZR1_VITVI</name>
<proteinExistence type="predicted"/>
<dbReference type="EMBL" id="AM477022">
    <property type="protein sequence ID" value="CAN64044.1"/>
    <property type="molecule type" value="Genomic_DNA"/>
</dbReference>
<reference evidence="1" key="1">
    <citation type="journal article" date="2007" name="PLoS ONE">
        <title>The first genome sequence of an elite grapevine cultivar (Pinot noir Vitis vinifera L.): coping with a highly heterozygous genome.</title>
        <authorList>
            <person name="Velasco R."/>
            <person name="Zharkikh A."/>
            <person name="Troggio M."/>
            <person name="Cartwright D.A."/>
            <person name="Cestaro A."/>
            <person name="Pruss D."/>
            <person name="Pindo M."/>
            <person name="FitzGerald L.M."/>
            <person name="Vezzulli S."/>
            <person name="Reid J."/>
            <person name="Malacarne G."/>
            <person name="Iliev D."/>
            <person name="Coppola G."/>
            <person name="Wardell B."/>
            <person name="Micheletti D."/>
            <person name="Macalma T."/>
            <person name="Facci M."/>
            <person name="Mitchell J.T."/>
            <person name="Perazzolli M."/>
            <person name="Eldredge G."/>
            <person name="Gatto P."/>
            <person name="Oyzerski R."/>
            <person name="Moretto M."/>
            <person name="Gutin N."/>
            <person name="Stefanini M."/>
            <person name="Chen Y."/>
            <person name="Segala C."/>
            <person name="Davenport C."/>
            <person name="Dematte L."/>
            <person name="Mraz A."/>
            <person name="Battilana J."/>
            <person name="Stormo K."/>
            <person name="Costa F."/>
            <person name="Tao Q."/>
            <person name="Si-Ammour A."/>
            <person name="Harkins T."/>
            <person name="Lackey A."/>
            <person name="Perbost C."/>
            <person name="Taillon B."/>
            <person name="Stella A."/>
            <person name="Solovyev V."/>
            <person name="Fawcett J.A."/>
            <person name="Sterck L."/>
            <person name="Vandepoele K."/>
            <person name="Grando S.M."/>
            <person name="Toppo S."/>
            <person name="Moser C."/>
            <person name="Lanchbury J."/>
            <person name="Bogden R."/>
            <person name="Skolnick M."/>
            <person name="Sgaramella V."/>
            <person name="Bhatnagar S.K."/>
            <person name="Fontana P."/>
            <person name="Gutin A."/>
            <person name="Van de Peer Y."/>
            <person name="Salamini F."/>
            <person name="Viola R."/>
        </authorList>
    </citation>
    <scope>NUCLEOTIDE SEQUENCE</scope>
</reference>